<proteinExistence type="inferred from homology"/>
<keyword evidence="4" id="KW-1185">Reference proteome</keyword>
<dbReference type="eggNOG" id="KOG3332">
    <property type="taxonomic scope" value="Eukaryota"/>
</dbReference>
<dbReference type="PANTHER" id="PTHR12993">
    <property type="entry name" value="N-ACETYLGLUCOSAMINYL-PHOSPHATIDYLINOSITOL DE-N-ACETYLASE-RELATED"/>
    <property type="match status" value="1"/>
</dbReference>
<dbReference type="Gramene" id="Al_scaffold_0004_1090">
    <property type="protein sequence ID" value="Al_scaffold_0004_1090"/>
    <property type="gene ID" value="Al_scaffold_0004_1090"/>
</dbReference>
<protein>
    <recommendedName>
        <fullName evidence="2">N-acetylglucosaminylphosphatidylinositol deacetylase</fullName>
        <ecNumber evidence="2">3.5.1.89</ecNumber>
    </recommendedName>
</protein>
<dbReference type="AlphaFoldDB" id="D7LGW4"/>
<dbReference type="GO" id="GO:0016020">
    <property type="term" value="C:membrane"/>
    <property type="evidence" value="ECO:0007669"/>
    <property type="project" value="GOC"/>
</dbReference>
<feature type="non-terminal residue" evidence="3">
    <location>
        <position position="1"/>
    </location>
</feature>
<dbReference type="GO" id="GO:0000225">
    <property type="term" value="F:N-acetylglucosaminylphosphatidylinositol deacetylase activity"/>
    <property type="evidence" value="ECO:0007669"/>
    <property type="project" value="UniProtKB-EC"/>
</dbReference>
<comment type="similarity">
    <text evidence="1">Belongs to the PIGL family.</text>
</comment>
<evidence type="ECO:0000313" key="4">
    <source>
        <dbReference type="Proteomes" id="UP000008694"/>
    </source>
</evidence>
<dbReference type="EMBL" id="GL348716">
    <property type="protein sequence ID" value="EFH55341.1"/>
    <property type="molecule type" value="Genomic_DNA"/>
</dbReference>
<gene>
    <name evidence="3" type="ORF">ARALYDRAFT_668371</name>
</gene>
<dbReference type="PANTHER" id="PTHR12993:SF11">
    <property type="entry name" value="N-ACETYLGLUCOSAMINYL-PHOSPHATIDYLINOSITOL DE-N-ACETYLASE"/>
    <property type="match status" value="1"/>
</dbReference>
<evidence type="ECO:0000256" key="2">
    <source>
        <dbReference type="ARBA" id="ARBA00012176"/>
    </source>
</evidence>
<dbReference type="Proteomes" id="UP000008694">
    <property type="component" value="Unassembled WGS sequence"/>
</dbReference>
<dbReference type="UniPathway" id="UPA00196"/>
<name>D7LGW4_ARALL</name>
<organism evidence="4">
    <name type="scientific">Arabidopsis lyrata subsp. lyrata</name>
    <name type="common">Lyre-leaved rock-cress</name>
    <dbReference type="NCBI Taxonomy" id="81972"/>
    <lineage>
        <taxon>Eukaryota</taxon>
        <taxon>Viridiplantae</taxon>
        <taxon>Streptophyta</taxon>
        <taxon>Embryophyta</taxon>
        <taxon>Tracheophyta</taxon>
        <taxon>Spermatophyta</taxon>
        <taxon>Magnoliopsida</taxon>
        <taxon>eudicotyledons</taxon>
        <taxon>Gunneridae</taxon>
        <taxon>Pentapetalae</taxon>
        <taxon>rosids</taxon>
        <taxon>malvids</taxon>
        <taxon>Brassicales</taxon>
        <taxon>Brassicaceae</taxon>
        <taxon>Camelineae</taxon>
        <taxon>Arabidopsis</taxon>
    </lineage>
</organism>
<evidence type="ECO:0000256" key="1">
    <source>
        <dbReference type="ARBA" id="ARBA00006066"/>
    </source>
</evidence>
<dbReference type="GO" id="GO:0005783">
    <property type="term" value="C:endoplasmic reticulum"/>
    <property type="evidence" value="ECO:0007669"/>
    <property type="project" value="TreeGrafter"/>
</dbReference>
<evidence type="ECO:0000313" key="3">
    <source>
        <dbReference type="EMBL" id="EFH55341.1"/>
    </source>
</evidence>
<dbReference type="STRING" id="81972.D7LGW4"/>
<accession>D7LGW4</accession>
<reference evidence="4" key="1">
    <citation type="journal article" date="2011" name="Nat. Genet.">
        <title>The Arabidopsis lyrata genome sequence and the basis of rapid genome size change.</title>
        <authorList>
            <person name="Hu T.T."/>
            <person name="Pattyn P."/>
            <person name="Bakker E.G."/>
            <person name="Cao J."/>
            <person name="Cheng J.-F."/>
            <person name="Clark R.M."/>
            <person name="Fahlgren N."/>
            <person name="Fawcett J.A."/>
            <person name="Grimwood J."/>
            <person name="Gundlach H."/>
            <person name="Haberer G."/>
            <person name="Hollister J.D."/>
            <person name="Ossowski S."/>
            <person name="Ottilar R.P."/>
            <person name="Salamov A.A."/>
            <person name="Schneeberger K."/>
            <person name="Spannagl M."/>
            <person name="Wang X."/>
            <person name="Yang L."/>
            <person name="Nasrallah M.E."/>
            <person name="Bergelson J."/>
            <person name="Carrington J.C."/>
            <person name="Gaut B.S."/>
            <person name="Schmutz J."/>
            <person name="Mayer K.F.X."/>
            <person name="Van de Peer Y."/>
            <person name="Grigoriev I.V."/>
            <person name="Nordborg M."/>
            <person name="Weigel D."/>
            <person name="Guo Y.-L."/>
        </authorList>
    </citation>
    <scope>NUCLEOTIDE SEQUENCE [LARGE SCALE GENOMIC DNA]</scope>
    <source>
        <strain evidence="4">cv. MN47</strain>
    </source>
</reference>
<dbReference type="EC" id="3.5.1.89" evidence="2"/>
<dbReference type="SUPFAM" id="SSF102588">
    <property type="entry name" value="LmbE-like"/>
    <property type="match status" value="1"/>
</dbReference>
<dbReference type="GO" id="GO:0006506">
    <property type="term" value="P:GPI anchor biosynthetic process"/>
    <property type="evidence" value="ECO:0007669"/>
    <property type="project" value="UniProtKB-UniPathway"/>
</dbReference>
<sequence>VSLNIFRKYCGPVDIWLSILSGKKHPSKVIIINEQPWKSFKAMAQHLSQWVWFRKLFVLLSSYTYANTLNRINP</sequence>
<dbReference type="InterPro" id="IPR024078">
    <property type="entry name" value="LmbE-like_dom_sf"/>
</dbReference>
<dbReference type="InterPro" id="IPR003737">
    <property type="entry name" value="GlcNAc_PI_deacetylase-related"/>
</dbReference>
<dbReference type="HOGENOM" id="CLU_187185_0_0_1"/>